<accession>A0A7Z9C8C2</accession>
<comment type="subcellular location">
    <subcellularLocation>
        <location evidence="1">Cell membrane</location>
        <topology evidence="1">Multi-pass membrane protein</topology>
    </subcellularLocation>
</comment>
<feature type="transmembrane region" description="Helical" evidence="7">
    <location>
        <begin position="143"/>
        <end position="166"/>
    </location>
</feature>
<dbReference type="PANTHER" id="PTHR30106:SF2">
    <property type="entry name" value="UPF0324 INNER MEMBRANE PROTEIN YEIH"/>
    <property type="match status" value="1"/>
</dbReference>
<name>A0A7Z9C8C2_9CAUL</name>
<comment type="similarity">
    <text evidence="2">Belongs to the UPF0324 family.</text>
</comment>
<feature type="transmembrane region" description="Helical" evidence="7">
    <location>
        <begin position="236"/>
        <end position="256"/>
    </location>
</feature>
<dbReference type="Proteomes" id="UP000289220">
    <property type="component" value="Unassembled WGS sequence"/>
</dbReference>
<gene>
    <name evidence="8" type="ORF">BREV_BREV_00634</name>
</gene>
<dbReference type="GO" id="GO:0005886">
    <property type="term" value="C:plasma membrane"/>
    <property type="evidence" value="ECO:0007669"/>
    <property type="project" value="UniProtKB-SubCell"/>
</dbReference>
<comment type="caution">
    <text evidence="8">The sequence shown here is derived from an EMBL/GenBank/DDBJ whole genome shotgun (WGS) entry which is preliminary data.</text>
</comment>
<evidence type="ECO:0000313" key="8">
    <source>
        <dbReference type="EMBL" id="VDC51844.1"/>
    </source>
</evidence>
<dbReference type="EMBL" id="UXHF01000008">
    <property type="protein sequence ID" value="VDC51844.1"/>
    <property type="molecule type" value="Genomic_DNA"/>
</dbReference>
<organism evidence="8 9">
    <name type="scientific">Brevundimonas mediterranea</name>
    <dbReference type="NCBI Taxonomy" id="74329"/>
    <lineage>
        <taxon>Bacteria</taxon>
        <taxon>Pseudomonadati</taxon>
        <taxon>Pseudomonadota</taxon>
        <taxon>Alphaproteobacteria</taxon>
        <taxon>Caulobacterales</taxon>
        <taxon>Caulobacteraceae</taxon>
        <taxon>Brevundimonas</taxon>
    </lineage>
</organism>
<evidence type="ECO:0000313" key="9">
    <source>
        <dbReference type="Proteomes" id="UP000289220"/>
    </source>
</evidence>
<reference evidence="8 9" key="1">
    <citation type="submission" date="2018-11" db="EMBL/GenBank/DDBJ databases">
        <authorList>
            <person name="Peiro R."/>
            <person name="Begona"/>
            <person name="Cbmso G."/>
            <person name="Lopez M."/>
            <person name="Gonzalez S."/>
            <person name="Sacristan E."/>
            <person name="Castillo E."/>
        </authorList>
    </citation>
    <scope>NUCLEOTIDE SEQUENCE [LARGE SCALE GENOMIC DNA]</scope>
    <source>
        <strain evidence="8">Brev_genome</strain>
    </source>
</reference>
<feature type="transmembrane region" description="Helical" evidence="7">
    <location>
        <begin position="294"/>
        <end position="316"/>
    </location>
</feature>
<feature type="transmembrane region" description="Helical" evidence="7">
    <location>
        <begin position="268"/>
        <end position="288"/>
    </location>
</feature>
<keyword evidence="4 7" id="KW-0812">Transmembrane</keyword>
<feature type="transmembrane region" description="Helical" evidence="7">
    <location>
        <begin position="86"/>
        <end position="105"/>
    </location>
</feature>
<feature type="transmembrane region" description="Helical" evidence="7">
    <location>
        <begin position="111"/>
        <end position="131"/>
    </location>
</feature>
<feature type="transmembrane region" description="Helical" evidence="7">
    <location>
        <begin position="56"/>
        <end position="74"/>
    </location>
</feature>
<feature type="transmembrane region" description="Helical" evidence="7">
    <location>
        <begin position="206"/>
        <end position="230"/>
    </location>
</feature>
<dbReference type="Pfam" id="PF03601">
    <property type="entry name" value="Cons_hypoth698"/>
    <property type="match status" value="1"/>
</dbReference>
<evidence type="ECO:0000256" key="6">
    <source>
        <dbReference type="ARBA" id="ARBA00023136"/>
    </source>
</evidence>
<sequence>MKSAAPDAVLSPPLPRMIRLGAFGRAVWPGLMISLVVALAAVGLGGLERGAVGKVWLEPLVLAILLGAGVRAAWTPDVRFRAGIDFSAKILLEVAVVLLGASVSAATLSSLGLGFVAGVFALVAAAILAGFGIGRLLGLNPRMALLVACGNAICGNSAIAAVAPVIDADGEEVAASIAFTAVLGVVVVLTLPLLGGLMAMSGLQYGALAGLTVYAVPQVLAAAAPFGAVATQTGTVIKLARVLMLGPVILVLSLIFRDRAEGAKGPGLHRLLPWFIVGFLAMVALRNLELIPQAALSPMAAASGLLTVAAMAALGLQTDIRAVARAGGRVVAAVVLSLAALVGLSLGLIAVLGV</sequence>
<keyword evidence="9" id="KW-1185">Reference proteome</keyword>
<evidence type="ECO:0008006" key="10">
    <source>
        <dbReference type="Google" id="ProtNLM"/>
    </source>
</evidence>
<feature type="transmembrane region" description="Helical" evidence="7">
    <location>
        <begin position="26"/>
        <end position="44"/>
    </location>
</feature>
<evidence type="ECO:0000256" key="5">
    <source>
        <dbReference type="ARBA" id="ARBA00022989"/>
    </source>
</evidence>
<evidence type="ECO:0000256" key="4">
    <source>
        <dbReference type="ARBA" id="ARBA00022692"/>
    </source>
</evidence>
<evidence type="ECO:0000256" key="2">
    <source>
        <dbReference type="ARBA" id="ARBA00007977"/>
    </source>
</evidence>
<keyword evidence="6 7" id="KW-0472">Membrane</keyword>
<dbReference type="InterPro" id="IPR018383">
    <property type="entry name" value="UPF0324_pro"/>
</dbReference>
<evidence type="ECO:0000256" key="7">
    <source>
        <dbReference type="SAM" id="Phobius"/>
    </source>
</evidence>
<protein>
    <recommendedName>
        <fullName evidence="10">Sulfate exporter family transporter</fullName>
    </recommendedName>
</protein>
<dbReference type="PANTHER" id="PTHR30106">
    <property type="entry name" value="INNER MEMBRANE PROTEIN YEIH-RELATED"/>
    <property type="match status" value="1"/>
</dbReference>
<proteinExistence type="inferred from homology"/>
<dbReference type="AlphaFoldDB" id="A0A7Z9C8C2"/>
<evidence type="ECO:0000256" key="3">
    <source>
        <dbReference type="ARBA" id="ARBA00022475"/>
    </source>
</evidence>
<feature type="transmembrane region" description="Helical" evidence="7">
    <location>
        <begin position="172"/>
        <end position="194"/>
    </location>
</feature>
<keyword evidence="3" id="KW-1003">Cell membrane</keyword>
<evidence type="ECO:0000256" key="1">
    <source>
        <dbReference type="ARBA" id="ARBA00004651"/>
    </source>
</evidence>
<keyword evidence="5 7" id="KW-1133">Transmembrane helix</keyword>
<feature type="transmembrane region" description="Helical" evidence="7">
    <location>
        <begin position="328"/>
        <end position="352"/>
    </location>
</feature>